<dbReference type="AlphaFoldDB" id="A0A6A5UBB6"/>
<name>A0A6A5UBB6_9PLEO</name>
<keyword evidence="2" id="KW-0472">Membrane</keyword>
<organism evidence="3 4">
    <name type="scientific">Byssothecium circinans</name>
    <dbReference type="NCBI Taxonomy" id="147558"/>
    <lineage>
        <taxon>Eukaryota</taxon>
        <taxon>Fungi</taxon>
        <taxon>Dikarya</taxon>
        <taxon>Ascomycota</taxon>
        <taxon>Pezizomycotina</taxon>
        <taxon>Dothideomycetes</taxon>
        <taxon>Pleosporomycetidae</taxon>
        <taxon>Pleosporales</taxon>
        <taxon>Massarineae</taxon>
        <taxon>Massarinaceae</taxon>
        <taxon>Byssothecium</taxon>
    </lineage>
</organism>
<feature type="compositionally biased region" description="Low complexity" evidence="1">
    <location>
        <begin position="101"/>
        <end position="131"/>
    </location>
</feature>
<feature type="compositionally biased region" description="Polar residues" evidence="1">
    <location>
        <begin position="189"/>
        <end position="198"/>
    </location>
</feature>
<proteinExistence type="predicted"/>
<protein>
    <submittedName>
        <fullName evidence="3">Uncharacterized protein</fullName>
    </submittedName>
</protein>
<feature type="region of interest" description="Disordered" evidence="1">
    <location>
        <begin position="101"/>
        <end position="205"/>
    </location>
</feature>
<feature type="transmembrane region" description="Helical" evidence="2">
    <location>
        <begin position="218"/>
        <end position="236"/>
    </location>
</feature>
<dbReference type="OrthoDB" id="5427833at2759"/>
<dbReference type="EMBL" id="ML976979">
    <property type="protein sequence ID" value="KAF1962205.1"/>
    <property type="molecule type" value="Genomic_DNA"/>
</dbReference>
<evidence type="ECO:0000256" key="2">
    <source>
        <dbReference type="SAM" id="Phobius"/>
    </source>
</evidence>
<keyword evidence="2" id="KW-0812">Transmembrane</keyword>
<accession>A0A6A5UBB6</accession>
<dbReference type="Proteomes" id="UP000800035">
    <property type="component" value="Unassembled WGS sequence"/>
</dbReference>
<gene>
    <name evidence="3" type="ORF">CC80DRAFT_399731</name>
</gene>
<keyword evidence="2" id="KW-1133">Transmembrane helix</keyword>
<evidence type="ECO:0000256" key="1">
    <source>
        <dbReference type="SAM" id="MobiDB-lite"/>
    </source>
</evidence>
<feature type="compositionally biased region" description="Low complexity" evidence="1">
    <location>
        <begin position="139"/>
        <end position="166"/>
    </location>
</feature>
<reference evidence="3" key="1">
    <citation type="journal article" date="2020" name="Stud. Mycol.">
        <title>101 Dothideomycetes genomes: a test case for predicting lifestyles and emergence of pathogens.</title>
        <authorList>
            <person name="Haridas S."/>
            <person name="Albert R."/>
            <person name="Binder M."/>
            <person name="Bloem J."/>
            <person name="Labutti K."/>
            <person name="Salamov A."/>
            <person name="Andreopoulos B."/>
            <person name="Baker S."/>
            <person name="Barry K."/>
            <person name="Bills G."/>
            <person name="Bluhm B."/>
            <person name="Cannon C."/>
            <person name="Castanera R."/>
            <person name="Culley D."/>
            <person name="Daum C."/>
            <person name="Ezra D."/>
            <person name="Gonzalez J."/>
            <person name="Henrissat B."/>
            <person name="Kuo A."/>
            <person name="Liang C."/>
            <person name="Lipzen A."/>
            <person name="Lutzoni F."/>
            <person name="Magnuson J."/>
            <person name="Mondo S."/>
            <person name="Nolan M."/>
            <person name="Ohm R."/>
            <person name="Pangilinan J."/>
            <person name="Park H.-J."/>
            <person name="Ramirez L."/>
            <person name="Alfaro M."/>
            <person name="Sun H."/>
            <person name="Tritt A."/>
            <person name="Yoshinaga Y."/>
            <person name="Zwiers L.-H."/>
            <person name="Turgeon B."/>
            <person name="Goodwin S."/>
            <person name="Spatafora J."/>
            <person name="Crous P."/>
            <person name="Grigoriev I."/>
        </authorList>
    </citation>
    <scope>NUCLEOTIDE SEQUENCE</scope>
    <source>
        <strain evidence="3">CBS 675.92</strain>
    </source>
</reference>
<evidence type="ECO:0000313" key="4">
    <source>
        <dbReference type="Proteomes" id="UP000800035"/>
    </source>
</evidence>
<keyword evidence="4" id="KW-1185">Reference proteome</keyword>
<sequence>MAVGVTTATQSISLSNFTPRIENLPSSCQSVYTTAIQDCTKDDFTAGARCSAKCVRGLLKISNSVAQGCKSVDVPETSIIGVFLLGAGVPALCPGVIVTTVSSSSTQPPTQISTNPASTTTTSSQAKSTTSSPPPPPSQSSSSASSSSSPASTVTTSTSPQTSQAAAPPPSSTPRTLSIETNTPPPAPSQTNSQQANQAGGGSPFDIGATAASSQIRYSSVAIITMLLLAVTLPILS</sequence>
<evidence type="ECO:0000313" key="3">
    <source>
        <dbReference type="EMBL" id="KAF1962205.1"/>
    </source>
</evidence>